<feature type="region of interest" description="Disordered" evidence="10">
    <location>
        <begin position="849"/>
        <end position="958"/>
    </location>
</feature>
<keyword evidence="6" id="KW-0378">Hydrolase</keyword>
<comment type="caution">
    <text evidence="12">The sequence shown here is derived from an EMBL/GenBank/DDBJ whole genome shotgun (WGS) entry which is preliminary data.</text>
</comment>
<dbReference type="GO" id="GO:0006508">
    <property type="term" value="P:proteolysis"/>
    <property type="evidence" value="ECO:0007669"/>
    <property type="project" value="UniProtKB-KW"/>
</dbReference>
<reference evidence="12 13" key="1">
    <citation type="journal article" date="2018" name="Elife">
        <title>Firefly genomes illuminate parallel origins of bioluminescence in beetles.</title>
        <authorList>
            <person name="Fallon T.R."/>
            <person name="Lower S.E."/>
            <person name="Chang C.H."/>
            <person name="Bessho-Uehara M."/>
            <person name="Martin G.J."/>
            <person name="Bewick A.J."/>
            <person name="Behringer M."/>
            <person name="Debat H.J."/>
            <person name="Wong I."/>
            <person name="Day J.C."/>
            <person name="Suvorov A."/>
            <person name="Silva C.J."/>
            <person name="Stanger-Hall K.F."/>
            <person name="Hall D.W."/>
            <person name="Schmitz R.J."/>
            <person name="Nelson D.R."/>
            <person name="Lewis S.M."/>
            <person name="Shigenobu S."/>
            <person name="Bybee S.M."/>
            <person name="Larracuente A.M."/>
            <person name="Oba Y."/>
            <person name="Weng J.K."/>
        </authorList>
    </citation>
    <scope>NUCLEOTIDE SEQUENCE [LARGE SCALE GENOMIC DNA]</scope>
    <source>
        <strain evidence="12">1611_PpyrPB1</strain>
        <tissue evidence="12">Whole body</tissue>
    </source>
</reference>
<dbReference type="FunCoup" id="A0A5N4AP84">
    <property type="interactions" value="159"/>
</dbReference>
<keyword evidence="3" id="KW-0121">Carboxypeptidase</keyword>
<dbReference type="Pfam" id="PF00246">
    <property type="entry name" value="Peptidase_M14"/>
    <property type="match status" value="1"/>
</dbReference>
<feature type="region of interest" description="Disordered" evidence="10">
    <location>
        <begin position="785"/>
        <end position="807"/>
    </location>
</feature>
<dbReference type="GO" id="GO:0004181">
    <property type="term" value="F:metallocarboxypeptidase activity"/>
    <property type="evidence" value="ECO:0007669"/>
    <property type="project" value="InterPro"/>
</dbReference>
<keyword evidence="4" id="KW-0645">Protease</keyword>
<feature type="compositionally biased region" description="Basic residues" evidence="10">
    <location>
        <begin position="942"/>
        <end position="958"/>
    </location>
</feature>
<dbReference type="InterPro" id="IPR050821">
    <property type="entry name" value="Cytosolic_carboxypeptidase"/>
</dbReference>
<dbReference type="PANTHER" id="PTHR12756">
    <property type="entry name" value="CYTOSOLIC CARBOXYPEPTIDASE"/>
    <property type="match status" value="1"/>
</dbReference>
<dbReference type="InterPro" id="IPR040626">
    <property type="entry name" value="Pepdidase_M14_N"/>
</dbReference>
<keyword evidence="7" id="KW-0862">Zinc</keyword>
<dbReference type="Gene3D" id="2.60.40.3120">
    <property type="match status" value="1"/>
</dbReference>
<keyword evidence="8" id="KW-0482">Metalloprotease</keyword>
<comment type="cofactor">
    <cofactor evidence="1">
        <name>Zn(2+)</name>
        <dbReference type="ChEBI" id="CHEBI:29105"/>
    </cofactor>
</comment>
<dbReference type="Pfam" id="PF18027">
    <property type="entry name" value="Pepdidase_M14_N"/>
    <property type="match status" value="1"/>
</dbReference>
<dbReference type="PROSITE" id="PS52035">
    <property type="entry name" value="PEPTIDASE_M14"/>
    <property type="match status" value="1"/>
</dbReference>
<evidence type="ECO:0000313" key="12">
    <source>
        <dbReference type="EMBL" id="KAB0799155.1"/>
    </source>
</evidence>
<evidence type="ECO:0000256" key="4">
    <source>
        <dbReference type="ARBA" id="ARBA00022670"/>
    </source>
</evidence>
<evidence type="ECO:0000256" key="2">
    <source>
        <dbReference type="ARBA" id="ARBA00005988"/>
    </source>
</evidence>
<evidence type="ECO:0000256" key="1">
    <source>
        <dbReference type="ARBA" id="ARBA00001947"/>
    </source>
</evidence>
<keyword evidence="13" id="KW-1185">Reference proteome</keyword>
<dbReference type="PANTHER" id="PTHR12756:SF45">
    <property type="entry name" value="CYTOSOLIC CARBOXYPEPTIDASE NNA1"/>
    <property type="match status" value="1"/>
</dbReference>
<dbReference type="GO" id="GO:0008270">
    <property type="term" value="F:zinc ion binding"/>
    <property type="evidence" value="ECO:0007669"/>
    <property type="project" value="InterPro"/>
</dbReference>
<proteinExistence type="inferred from homology"/>
<feature type="active site" description="Proton donor/acceptor" evidence="9">
    <location>
        <position position="571"/>
    </location>
</feature>
<feature type="region of interest" description="Disordered" evidence="10">
    <location>
        <begin position="629"/>
        <end position="674"/>
    </location>
</feature>
<evidence type="ECO:0000256" key="6">
    <source>
        <dbReference type="ARBA" id="ARBA00022801"/>
    </source>
</evidence>
<evidence type="ECO:0000256" key="9">
    <source>
        <dbReference type="PROSITE-ProRule" id="PRU01379"/>
    </source>
</evidence>
<evidence type="ECO:0000259" key="11">
    <source>
        <dbReference type="PROSITE" id="PS52035"/>
    </source>
</evidence>
<dbReference type="EMBL" id="VVIM01000005">
    <property type="protein sequence ID" value="KAB0799155.1"/>
    <property type="molecule type" value="Genomic_DNA"/>
</dbReference>
<name>A0A5N4AP84_PHOPY</name>
<sequence length="972" mass="111888">MFTCSQSETVIWSAFAKIYVTCNDGQLINIVQNFTMDSDQQEIRIKETEYGLVKSLQQLFFPITSAPKISSSPGGYLMNLVLKQNLFEDDEENADELCLMKKDSKDLFAVIKEPSSTIQPARWPAECQVLDEKVRHIYYVPSVPEPYYLPNGREVQPKPVGEELGMIVYQYYPISAVNYFCRSSVNGSRYLLETCPTPEEESLKFESRFESGNLAKAIKITAIYYELYLRTDLYTNKHMQWFYFKVTHMKKGIVYRFSIVNMTKDESLYNDGMKPLLYSTKDAQLHNVGWRRCGDNITYFCNENVGPEDPDQVMTYSLTFTLEFPHDDDEVYLAYCYPYTYTDLQDYLLDLSKHPVKSTYTSLRLLCKTLAGNNLYYVTVTAPQDNSEIKRKKAIVVTARVHPGETPASWMMKGFLDFLTGDSGPAKELREKFIFKLVPMLNPDGVIVGNTRCSLTGKDLNRQYRTVIRETYPSIWYTKLLIKRMLEECGVAMYCDLHAHSRKHNIFIYGCENRRGLDRRLGEQVFPLMLHKNSADKFSFESCKFRIQRCKEGTGRVVMWMMGIPNSFTMEASFAGSRIGNRAETHFTVQDYELMGRSFCQTLLDFYDDDPRKERLRTKIVERLLKKGSNADEPTNIPLSDYSSDEGDTSDSSSDEVGREDFTTPLTVPPPSPIVISKRTVKTAQPKIKRRVHKESRKPLPMYRTNIDVALPPEKKNYFSSSNSTSDSEDLYYNKKIVQKRRVKKRTRKKFQPSFVKDELTEDKSPCRSLSVLDLLPVGKLRANQKHHSTYLQPSKHPVESRHSRSVSRQLIEVQYKLTSLKNRLWLGMNDGDTSLPLSWGISKISELDRSSSKRLSNNRAASKSASKPDKLEKKDEKSAKPEVEKVAKKKQNGLRRQTALGWFSPRDHSKVRKSKSLPDTASQKSNDVDIRGCDDNNAKKEKSKKKHKKHKLHKKSSAIKNANIFIKRSLI</sequence>
<evidence type="ECO:0000256" key="5">
    <source>
        <dbReference type="ARBA" id="ARBA00022723"/>
    </source>
</evidence>
<dbReference type="SUPFAM" id="SSF53187">
    <property type="entry name" value="Zn-dependent exopeptidases"/>
    <property type="match status" value="1"/>
</dbReference>
<dbReference type="InParanoid" id="A0A5N4AP84"/>
<dbReference type="FunFam" id="3.40.630.10:FF:000011">
    <property type="entry name" value="cytosolic carboxypeptidase 2 isoform X1"/>
    <property type="match status" value="1"/>
</dbReference>
<feature type="domain" description="Peptidase M14" evidence="11">
    <location>
        <begin position="337"/>
        <end position="607"/>
    </location>
</feature>
<feature type="compositionally biased region" description="Basic and acidic residues" evidence="10">
    <location>
        <begin position="867"/>
        <end position="887"/>
    </location>
</feature>
<feature type="compositionally biased region" description="Basic and acidic residues" evidence="10">
    <location>
        <begin position="927"/>
        <end position="941"/>
    </location>
</feature>
<organism evidence="12 13">
    <name type="scientific">Photinus pyralis</name>
    <name type="common">Common eastern firefly</name>
    <name type="synonym">Lampyris pyralis</name>
    <dbReference type="NCBI Taxonomy" id="7054"/>
    <lineage>
        <taxon>Eukaryota</taxon>
        <taxon>Metazoa</taxon>
        <taxon>Ecdysozoa</taxon>
        <taxon>Arthropoda</taxon>
        <taxon>Hexapoda</taxon>
        <taxon>Insecta</taxon>
        <taxon>Pterygota</taxon>
        <taxon>Neoptera</taxon>
        <taxon>Endopterygota</taxon>
        <taxon>Coleoptera</taxon>
        <taxon>Polyphaga</taxon>
        <taxon>Elateriformia</taxon>
        <taxon>Elateroidea</taxon>
        <taxon>Lampyridae</taxon>
        <taxon>Lampyrinae</taxon>
        <taxon>Photinus</taxon>
    </lineage>
</organism>
<dbReference type="AlphaFoldDB" id="A0A5N4AP84"/>
<comment type="similarity">
    <text evidence="2 9">Belongs to the peptidase M14 family.</text>
</comment>
<evidence type="ECO:0000256" key="3">
    <source>
        <dbReference type="ARBA" id="ARBA00022645"/>
    </source>
</evidence>
<dbReference type="CDD" id="cd06907">
    <property type="entry name" value="M14_AGBL2-3_like"/>
    <property type="match status" value="1"/>
</dbReference>
<evidence type="ECO:0000313" key="13">
    <source>
        <dbReference type="Proteomes" id="UP000327044"/>
    </source>
</evidence>
<dbReference type="Proteomes" id="UP000327044">
    <property type="component" value="Unassembled WGS sequence"/>
</dbReference>
<dbReference type="Gene3D" id="3.40.630.10">
    <property type="entry name" value="Zn peptidases"/>
    <property type="match status" value="1"/>
</dbReference>
<evidence type="ECO:0000256" key="7">
    <source>
        <dbReference type="ARBA" id="ARBA00022833"/>
    </source>
</evidence>
<evidence type="ECO:0000256" key="8">
    <source>
        <dbReference type="ARBA" id="ARBA00023049"/>
    </source>
</evidence>
<accession>A0A5N4AP84</accession>
<gene>
    <name evidence="12" type="ORF">PPYR_07035</name>
</gene>
<evidence type="ECO:0000256" key="10">
    <source>
        <dbReference type="SAM" id="MobiDB-lite"/>
    </source>
</evidence>
<keyword evidence="5" id="KW-0479">Metal-binding</keyword>
<dbReference type="InterPro" id="IPR000834">
    <property type="entry name" value="Peptidase_M14"/>
</dbReference>
<protein>
    <recommendedName>
        <fullName evidence="11">Peptidase M14 domain-containing protein</fullName>
    </recommendedName>
</protein>